<dbReference type="Gene3D" id="3.30.420.10">
    <property type="entry name" value="Ribonuclease H-like superfamily/Ribonuclease H"/>
    <property type="match status" value="1"/>
</dbReference>
<evidence type="ECO:0000313" key="7">
    <source>
        <dbReference type="EMBL" id="BBH91318.1"/>
    </source>
</evidence>
<name>A0A455SUZ2_9CHLR</name>
<dbReference type="PANTHER" id="PTHR30231">
    <property type="entry name" value="DNA POLYMERASE III SUBUNIT EPSILON"/>
    <property type="match status" value="1"/>
</dbReference>
<keyword evidence="1" id="KW-0547">Nucleotide-binding</keyword>
<dbReference type="InterPro" id="IPR036397">
    <property type="entry name" value="RNaseH_sf"/>
</dbReference>
<dbReference type="GO" id="GO:0005524">
    <property type="term" value="F:ATP binding"/>
    <property type="evidence" value="ECO:0007669"/>
    <property type="project" value="UniProtKB-KW"/>
</dbReference>
<proteinExistence type="predicted"/>
<dbReference type="GO" id="GO:0004386">
    <property type="term" value="F:helicase activity"/>
    <property type="evidence" value="ECO:0007669"/>
    <property type="project" value="InterPro"/>
</dbReference>
<evidence type="ECO:0000256" key="4">
    <source>
        <dbReference type="ARBA" id="ARBA00022840"/>
    </source>
</evidence>
<dbReference type="SUPFAM" id="SSF53098">
    <property type="entry name" value="Ribonuclease H-like"/>
    <property type="match status" value="1"/>
</dbReference>
<dbReference type="InterPro" id="IPR027417">
    <property type="entry name" value="P-loop_NTPase"/>
</dbReference>
<dbReference type="InterPro" id="IPR006054">
    <property type="entry name" value="DnaQ"/>
</dbReference>
<keyword evidence="2" id="KW-0378">Hydrolase</keyword>
<dbReference type="InterPro" id="IPR012337">
    <property type="entry name" value="RNaseH-like_sf"/>
</dbReference>
<evidence type="ECO:0000259" key="6">
    <source>
        <dbReference type="PROSITE" id="PS51193"/>
    </source>
</evidence>
<evidence type="ECO:0000256" key="2">
    <source>
        <dbReference type="ARBA" id="ARBA00022801"/>
    </source>
</evidence>
<organism evidence="7">
    <name type="scientific">Thermosporothrix sp. COM3</name>
    <dbReference type="NCBI Taxonomy" id="2490863"/>
    <lineage>
        <taxon>Bacteria</taxon>
        <taxon>Bacillati</taxon>
        <taxon>Chloroflexota</taxon>
        <taxon>Ktedonobacteria</taxon>
        <taxon>Ktedonobacterales</taxon>
        <taxon>Thermosporotrichaceae</taxon>
        <taxon>Thermosporothrix</taxon>
    </lineage>
</organism>
<dbReference type="GO" id="GO:0003677">
    <property type="term" value="F:DNA binding"/>
    <property type="evidence" value="ECO:0007669"/>
    <property type="project" value="InterPro"/>
</dbReference>
<dbReference type="PANTHER" id="PTHR30231:SF41">
    <property type="entry name" value="DNA POLYMERASE III SUBUNIT EPSILON"/>
    <property type="match status" value="1"/>
</dbReference>
<dbReference type="SMART" id="SM00479">
    <property type="entry name" value="EXOIII"/>
    <property type="match status" value="1"/>
</dbReference>
<feature type="region of interest" description="Disordered" evidence="5">
    <location>
        <begin position="597"/>
        <end position="617"/>
    </location>
</feature>
<feature type="compositionally biased region" description="Basic and acidic residues" evidence="5">
    <location>
        <begin position="597"/>
        <end position="608"/>
    </location>
</feature>
<evidence type="ECO:0000256" key="5">
    <source>
        <dbReference type="SAM" id="MobiDB-lite"/>
    </source>
</evidence>
<dbReference type="PROSITE" id="PS51193">
    <property type="entry name" value="HELICASE_ATP_BIND_2"/>
    <property type="match status" value="1"/>
</dbReference>
<dbReference type="AlphaFoldDB" id="A0A455SUZ2"/>
<dbReference type="FunFam" id="3.30.420.10:FF:000045">
    <property type="entry name" value="3'-5' exonuclease DinG"/>
    <property type="match status" value="1"/>
</dbReference>
<dbReference type="GO" id="GO:0045004">
    <property type="term" value="P:DNA replication proofreading"/>
    <property type="evidence" value="ECO:0007669"/>
    <property type="project" value="TreeGrafter"/>
</dbReference>
<dbReference type="InterPro" id="IPR006555">
    <property type="entry name" value="ATP-dep_Helicase_C"/>
</dbReference>
<dbReference type="GO" id="GO:0005829">
    <property type="term" value="C:cytosol"/>
    <property type="evidence" value="ECO:0007669"/>
    <property type="project" value="TreeGrafter"/>
</dbReference>
<dbReference type="Pfam" id="PF13307">
    <property type="entry name" value="Helicase_C_2"/>
    <property type="match status" value="1"/>
</dbReference>
<keyword evidence="3" id="KW-0540">Nuclease</keyword>
<dbReference type="Gene3D" id="3.40.50.300">
    <property type="entry name" value="P-loop containing nucleotide triphosphate hydrolases"/>
    <property type="match status" value="2"/>
</dbReference>
<dbReference type="Pfam" id="PF00929">
    <property type="entry name" value="RNase_T"/>
    <property type="match status" value="1"/>
</dbReference>
<evidence type="ECO:0000256" key="1">
    <source>
        <dbReference type="ARBA" id="ARBA00022741"/>
    </source>
</evidence>
<dbReference type="GO" id="GO:0016818">
    <property type="term" value="F:hydrolase activity, acting on acid anhydrides, in phosphorus-containing anhydrides"/>
    <property type="evidence" value="ECO:0007669"/>
    <property type="project" value="InterPro"/>
</dbReference>
<dbReference type="SMART" id="SM00491">
    <property type="entry name" value="HELICc2"/>
    <property type="match status" value="1"/>
</dbReference>
<dbReference type="CDD" id="cd06127">
    <property type="entry name" value="DEDDh"/>
    <property type="match status" value="1"/>
</dbReference>
<accession>A0A455SUZ2</accession>
<dbReference type="NCBIfam" id="TIGR00573">
    <property type="entry name" value="dnaq"/>
    <property type="match status" value="1"/>
</dbReference>
<reference evidence="7" key="1">
    <citation type="submission" date="2018-12" db="EMBL/GenBank/DDBJ databases">
        <title>Novel natural products biosynthetic potential of the class Ktedonobacteria.</title>
        <authorList>
            <person name="Zheng Y."/>
            <person name="Saitou A."/>
            <person name="Wang C.M."/>
            <person name="Toyoda A."/>
            <person name="Minakuchi Y."/>
            <person name="Sekiguchi Y."/>
            <person name="Ueda K."/>
            <person name="Takano H."/>
            <person name="Sakai Y."/>
            <person name="Yokota A."/>
            <person name="Yabe S."/>
        </authorList>
    </citation>
    <scope>NUCLEOTIDE SEQUENCE</scope>
    <source>
        <strain evidence="7">COM3</strain>
    </source>
</reference>
<evidence type="ECO:0000256" key="3">
    <source>
        <dbReference type="ARBA" id="ARBA00022839"/>
    </source>
</evidence>
<dbReference type="GO" id="GO:0008408">
    <property type="term" value="F:3'-5' exonuclease activity"/>
    <property type="evidence" value="ECO:0007669"/>
    <property type="project" value="TreeGrafter"/>
</dbReference>
<dbReference type="GO" id="GO:0003887">
    <property type="term" value="F:DNA-directed DNA polymerase activity"/>
    <property type="evidence" value="ECO:0007669"/>
    <property type="project" value="InterPro"/>
</dbReference>
<sequence length="1018" mass="113153">MAKKSAIRIALDLETTGLHTEQDAILEVAAIKFQGSDILDTFESFVSPGRSIPYRVQRLTGIKPELLVGAPPFDAISKKLQHFIGDYPIVGHSIPFDVGFLRRWGVARANPLVDTFELATVLLPSLSSYNLGQVAHALGIQVPVDRHRAMVDTVLAMKVFLALYERLQAVDLALLQDLAHLDAPRSWSLLHFFRQEVRLRQESEGIAGGLMRGSLGDRFASQLGMDPRILSFAIARQQEHESSSSELLPVETTSLTELQKDIEVIPEESQAEGPMDHEALYAAMRTSFEQKTPFLLEVTVGNNDYAPALLSALEWLSETDDAAPRRLVVACANQQSARRLIETTLPGIQAALKSKLSVAYWAEKGGYLCTHRWFGAALRRTSGELTAEQARGLAKLGLWAQQTLTGERSELTLLPQEVTAWERISSGIEQIPSADPRAGSMYQRCMYRRKGYCFVSNAAERVRNAQIVVTTHAGLLDDLSQAHSLLAEIPTRMILDADLLDEECARWSSVELDYPRLYRLLNTIGAELADGRYQGLLALAAPALRENGPGGISRTQTIAKADLDSRLVSWFQTIKQARSSVDALFGALQQLTDEFLHQGGRDRRDGPRHSHRLHERLDQPLRLTSQVSNLPSWSNVIQLWHQTEQRLQQVIDLAQKAEKGLLGGQRQGNARDKGSGEESSLASELAGVASQLRELKHLGQQAFSLSDSENVYWLRQTQNITTASQMQHRTSPAEQMPVLYAQTIQTSQLLRRLLLTEGKATVFAGAALSVEQSFAFTRQRLGLEDGCPAYSVVSKRHKQTLLLVPSDVPEPNAPQYQRRLEEALIQIATSLEGQVVALFTSHAALRSSYAAIKPVLEARGILVLGQGIDGSPRHLWQVYKEQERVVLLGAGGFWEGTDEVPHSPACLFVARLPMPVLNDPPMAARAELISDQLHQLTVPLASLRMRRALNRLAWNDTRRNAIVIFDRRIISKEYGSMILHSLPRSSQRQVIAQELSETLLDWLTVMDAWEDEPLTAQK</sequence>
<dbReference type="InterPro" id="IPR014013">
    <property type="entry name" value="Helic_SF1/SF2_ATP-bd_DinG/Rad3"/>
</dbReference>
<keyword evidence="3" id="KW-0269">Exonuclease</keyword>
<feature type="region of interest" description="Disordered" evidence="5">
    <location>
        <begin position="662"/>
        <end position="681"/>
    </location>
</feature>
<gene>
    <name evidence="7" type="ORF">KTC_60690</name>
</gene>
<feature type="domain" description="Helicase ATP-binding" evidence="6">
    <location>
        <begin position="259"/>
        <end position="547"/>
    </location>
</feature>
<protein>
    <submittedName>
        <fullName evidence="7">DNA polymerase III subunit epsilon</fullName>
    </submittedName>
</protein>
<dbReference type="EMBL" id="AP019376">
    <property type="protein sequence ID" value="BBH91318.1"/>
    <property type="molecule type" value="Genomic_DNA"/>
</dbReference>
<dbReference type="InterPro" id="IPR013520">
    <property type="entry name" value="Ribonucl_H"/>
</dbReference>
<keyword evidence="4" id="KW-0067">ATP-binding</keyword>